<feature type="transmembrane region" description="Helical" evidence="5">
    <location>
        <begin position="236"/>
        <end position="261"/>
    </location>
</feature>
<keyword evidence="4 5" id="KW-0472">Membrane</keyword>
<name>A0A485L586_9STRA</name>
<feature type="transmembrane region" description="Helical" evidence="5">
    <location>
        <begin position="273"/>
        <end position="292"/>
    </location>
</feature>
<feature type="transmembrane region" description="Helical" evidence="5">
    <location>
        <begin position="108"/>
        <end position="130"/>
    </location>
</feature>
<accession>A0A485L586</accession>
<evidence type="ECO:0000313" key="7">
    <source>
        <dbReference type="EMBL" id="VFT93120.1"/>
    </source>
</evidence>
<gene>
    <name evidence="7" type="primary">Aste57867_16344</name>
    <name evidence="6" type="ORF">As57867_016287</name>
    <name evidence="7" type="ORF">ASTE57867_16344</name>
</gene>
<proteinExistence type="predicted"/>
<dbReference type="InterPro" id="IPR011701">
    <property type="entry name" value="MFS"/>
</dbReference>
<dbReference type="Proteomes" id="UP000332933">
    <property type="component" value="Unassembled WGS sequence"/>
</dbReference>
<feature type="transmembrane region" description="Helical" evidence="5">
    <location>
        <begin position="76"/>
        <end position="96"/>
    </location>
</feature>
<dbReference type="GO" id="GO:0016020">
    <property type="term" value="C:membrane"/>
    <property type="evidence" value="ECO:0007669"/>
    <property type="project" value="UniProtKB-SubCell"/>
</dbReference>
<dbReference type="EMBL" id="VJMH01005868">
    <property type="protein sequence ID" value="KAF0692589.1"/>
    <property type="molecule type" value="Genomic_DNA"/>
</dbReference>
<evidence type="ECO:0000256" key="2">
    <source>
        <dbReference type="ARBA" id="ARBA00022692"/>
    </source>
</evidence>
<feature type="transmembrane region" description="Helical" evidence="5">
    <location>
        <begin position="304"/>
        <end position="322"/>
    </location>
</feature>
<evidence type="ECO:0000256" key="3">
    <source>
        <dbReference type="ARBA" id="ARBA00022989"/>
    </source>
</evidence>
<feature type="transmembrane region" description="Helical" evidence="5">
    <location>
        <begin position="402"/>
        <end position="423"/>
    </location>
</feature>
<keyword evidence="3 5" id="KW-1133">Transmembrane helix</keyword>
<evidence type="ECO:0000313" key="8">
    <source>
        <dbReference type="Proteomes" id="UP000332933"/>
    </source>
</evidence>
<dbReference type="AlphaFoldDB" id="A0A485L586"/>
<reference evidence="7 8" key="1">
    <citation type="submission" date="2019-03" db="EMBL/GenBank/DDBJ databases">
        <authorList>
            <person name="Gaulin E."/>
            <person name="Dumas B."/>
        </authorList>
    </citation>
    <scope>NUCLEOTIDE SEQUENCE [LARGE SCALE GENOMIC DNA]</scope>
    <source>
        <strain evidence="7">CBS 568.67</strain>
    </source>
</reference>
<reference evidence="6" key="2">
    <citation type="submission" date="2019-06" db="EMBL/GenBank/DDBJ databases">
        <title>Genomics analysis of Aphanomyces spp. identifies a new class of oomycete effector associated with host adaptation.</title>
        <authorList>
            <person name="Gaulin E."/>
        </authorList>
    </citation>
    <scope>NUCLEOTIDE SEQUENCE</scope>
    <source>
        <strain evidence="6">CBS 578.67</strain>
    </source>
</reference>
<dbReference type="SUPFAM" id="SSF103473">
    <property type="entry name" value="MFS general substrate transporter"/>
    <property type="match status" value="1"/>
</dbReference>
<organism evidence="7 8">
    <name type="scientific">Aphanomyces stellatus</name>
    <dbReference type="NCBI Taxonomy" id="120398"/>
    <lineage>
        <taxon>Eukaryota</taxon>
        <taxon>Sar</taxon>
        <taxon>Stramenopiles</taxon>
        <taxon>Oomycota</taxon>
        <taxon>Saprolegniomycetes</taxon>
        <taxon>Saprolegniales</taxon>
        <taxon>Verrucalvaceae</taxon>
        <taxon>Aphanomyces</taxon>
    </lineage>
</organism>
<evidence type="ECO:0000256" key="5">
    <source>
        <dbReference type="SAM" id="Phobius"/>
    </source>
</evidence>
<dbReference type="PANTHER" id="PTHR21576:SF158">
    <property type="entry name" value="RIBOSOMAL RNA-PROCESSING PROTEIN 12-LIKE CONSERVED DOMAIN-CONTAINING PROTEIN"/>
    <property type="match status" value="1"/>
</dbReference>
<comment type="subcellular location">
    <subcellularLocation>
        <location evidence="1">Membrane</location>
        <topology evidence="1">Multi-pass membrane protein</topology>
    </subcellularLocation>
</comment>
<evidence type="ECO:0000313" key="6">
    <source>
        <dbReference type="EMBL" id="KAF0692589.1"/>
    </source>
</evidence>
<evidence type="ECO:0000256" key="1">
    <source>
        <dbReference type="ARBA" id="ARBA00004141"/>
    </source>
</evidence>
<feature type="transmembrane region" description="Helical" evidence="5">
    <location>
        <begin position="362"/>
        <end position="382"/>
    </location>
</feature>
<feature type="transmembrane region" description="Helical" evidence="5">
    <location>
        <begin position="328"/>
        <end position="350"/>
    </location>
</feature>
<feature type="transmembrane region" description="Helical" evidence="5">
    <location>
        <begin position="173"/>
        <end position="193"/>
    </location>
</feature>
<dbReference type="OrthoDB" id="410267at2759"/>
<dbReference type="InterPro" id="IPR036259">
    <property type="entry name" value="MFS_trans_sf"/>
</dbReference>
<keyword evidence="8" id="KW-1185">Reference proteome</keyword>
<dbReference type="Gene3D" id="1.20.1250.20">
    <property type="entry name" value="MFS general substrate transporter like domains"/>
    <property type="match status" value="2"/>
</dbReference>
<protein>
    <submittedName>
        <fullName evidence="7">Aste57867_16344 protein</fullName>
    </submittedName>
</protein>
<dbReference type="GO" id="GO:0022857">
    <property type="term" value="F:transmembrane transporter activity"/>
    <property type="evidence" value="ECO:0007669"/>
    <property type="project" value="InterPro"/>
</dbReference>
<dbReference type="Pfam" id="PF07690">
    <property type="entry name" value="MFS_1"/>
    <property type="match status" value="1"/>
</dbReference>
<dbReference type="EMBL" id="CAADRA010005889">
    <property type="protein sequence ID" value="VFT93120.1"/>
    <property type="molecule type" value="Genomic_DNA"/>
</dbReference>
<feature type="transmembrane region" description="Helical" evidence="5">
    <location>
        <begin position="142"/>
        <end position="161"/>
    </location>
</feature>
<dbReference type="PANTHER" id="PTHR21576">
    <property type="entry name" value="UNCHARACTERIZED NODULIN-LIKE PROTEIN"/>
    <property type="match status" value="1"/>
</dbReference>
<evidence type="ECO:0000256" key="4">
    <source>
        <dbReference type="ARBA" id="ARBA00023136"/>
    </source>
</evidence>
<sequence>MLELPESWRALVSLVVAAAMLTTMGSAYAISSWNAQLKELLSLDQSQITAVNSSISFGLYLAILPGIFYDRYGVRATVAVAAALLPLFFASAYAQAVATAPGKASAPLLVFTFFAVGLLTQFACMVCIAANEGNFGSARRGTVLGFLFSCFSGGGAVFAFVFKAFFDHHVADYFFFLAVTSLVVCGLGVLLLYTSDDWSYHHHDPSSKDIHDATHPLLLPSSNNPTGLALVRDRRFWALFFPTLVGVGSGLFINGNLAFIVQSRRGDVAVVPTLVSLFSVCNVGGRLAIGAISDAFVGVLSRGHFLSIGLAAMAFAQLSFLWGTPASLYLSVPLAGLAEGFLFPTYSILTRELFGAKHFGKNFGYMTLANAIGFPLVLGPLGNYLYHLAATVDPATGMETCVGPACFNPMFVVCAALNGAALLGSWHLH</sequence>
<feature type="transmembrane region" description="Helical" evidence="5">
    <location>
        <begin position="48"/>
        <end position="69"/>
    </location>
</feature>
<keyword evidence="2 5" id="KW-0812">Transmembrane</keyword>